<organism evidence="3 4">
    <name type="scientific">Thielaviopsis punctulata</name>
    <dbReference type="NCBI Taxonomy" id="72032"/>
    <lineage>
        <taxon>Eukaryota</taxon>
        <taxon>Fungi</taxon>
        <taxon>Dikarya</taxon>
        <taxon>Ascomycota</taxon>
        <taxon>Pezizomycotina</taxon>
        <taxon>Sordariomycetes</taxon>
        <taxon>Hypocreomycetidae</taxon>
        <taxon>Microascales</taxon>
        <taxon>Ceratocystidaceae</taxon>
        <taxon>Thielaviopsis</taxon>
    </lineage>
</organism>
<dbReference type="Pfam" id="PF24855">
    <property type="entry name" value="DUF7729"/>
    <property type="match status" value="1"/>
</dbReference>
<reference evidence="3 4" key="1">
    <citation type="submission" date="2015-03" db="EMBL/GenBank/DDBJ databases">
        <authorList>
            <person name="Radwan O."/>
            <person name="Al-Naeli F.A."/>
            <person name="Rendon G.A."/>
            <person name="Fields C."/>
        </authorList>
    </citation>
    <scope>NUCLEOTIDE SEQUENCE [LARGE SCALE GENOMIC DNA]</scope>
    <source>
        <strain evidence="3">CR-DP1</strain>
    </source>
</reference>
<gene>
    <name evidence="3" type="ORF">TD95_003616</name>
</gene>
<evidence type="ECO:0000259" key="2">
    <source>
        <dbReference type="Pfam" id="PF24855"/>
    </source>
</evidence>
<feature type="compositionally biased region" description="Low complexity" evidence="1">
    <location>
        <begin position="88"/>
        <end position="107"/>
    </location>
</feature>
<feature type="non-terminal residue" evidence="3">
    <location>
        <position position="1"/>
    </location>
</feature>
<dbReference type="PANTHER" id="PTHR39460">
    <property type="entry name" value="EXPRESSED PROTEIN"/>
    <property type="match status" value="1"/>
</dbReference>
<proteinExistence type="predicted"/>
<evidence type="ECO:0000313" key="3">
    <source>
        <dbReference type="EMBL" id="KKA28096.1"/>
    </source>
</evidence>
<feature type="domain" description="DUF7729" evidence="2">
    <location>
        <begin position="109"/>
        <end position="318"/>
    </location>
</feature>
<dbReference type="Proteomes" id="UP000033483">
    <property type="component" value="Unassembled WGS sequence"/>
</dbReference>
<keyword evidence="4" id="KW-1185">Reference proteome</keyword>
<evidence type="ECO:0000256" key="1">
    <source>
        <dbReference type="SAM" id="MobiDB-lite"/>
    </source>
</evidence>
<dbReference type="EMBL" id="LAEV01001420">
    <property type="protein sequence ID" value="KKA28096.1"/>
    <property type="molecule type" value="Genomic_DNA"/>
</dbReference>
<sequence length="353" mass="37763">ASPVMTADVAAQSLAAPTVTAVPAHSVTRQAQLAVDTLRPLFVDGHWAMVEDNEREDGSWAMLGDDEREAGSWSLEDDEQELRRRSGSSDGDATTTAATSSTVVAATQPLPSPMDANLDFNFTTNGGKSCPAFLNRLLEAEEFKACYPISMLLKGSSSFFTAQKQLQTIVSVLDASCRANYSSCTTYLKQQAVNLTSPDNCSEEYANQSSNIMMVYWGLVSYEPLYKATCVRDPATSMYCYASAVTNTTTTGNAYTYFMPLNSSFPTTADPTCTTCLQETMAVFQSFTDVKGEPLSYNYKPAAKVINGVCGAGFVNETTFKATESSTGGVAVATTSGGGRLRVGQASDILFLS</sequence>
<protein>
    <recommendedName>
        <fullName evidence="2">DUF7729 domain-containing protein</fullName>
    </recommendedName>
</protein>
<name>A0A0F4ZD85_9PEZI</name>
<dbReference type="OrthoDB" id="2564812at2759"/>
<evidence type="ECO:0000313" key="4">
    <source>
        <dbReference type="Proteomes" id="UP000033483"/>
    </source>
</evidence>
<comment type="caution">
    <text evidence="3">The sequence shown here is derived from an EMBL/GenBank/DDBJ whole genome shotgun (WGS) entry which is preliminary data.</text>
</comment>
<dbReference type="AlphaFoldDB" id="A0A0F4ZD85"/>
<dbReference type="PANTHER" id="PTHR39460:SF1">
    <property type="entry name" value="C6 TRANSCRIPTION FACTOR"/>
    <property type="match status" value="1"/>
</dbReference>
<dbReference type="InterPro" id="IPR056146">
    <property type="entry name" value="DUF7729"/>
</dbReference>
<accession>A0A0F4ZD85</accession>
<feature type="region of interest" description="Disordered" evidence="1">
    <location>
        <begin position="68"/>
        <end position="110"/>
    </location>
</feature>